<accession>A0ABV7A444</accession>
<dbReference type="InterPro" id="IPR021377">
    <property type="entry name" value="DUF3006"/>
</dbReference>
<dbReference type="EMBL" id="JBHRRZ010000009">
    <property type="protein sequence ID" value="MFC2947696.1"/>
    <property type="molecule type" value="Genomic_DNA"/>
</dbReference>
<organism evidence="1 2">
    <name type="scientific">Virgibacillus sediminis</name>
    <dbReference type="NCBI Taxonomy" id="202260"/>
    <lineage>
        <taxon>Bacteria</taxon>
        <taxon>Bacillati</taxon>
        <taxon>Bacillota</taxon>
        <taxon>Bacilli</taxon>
        <taxon>Bacillales</taxon>
        <taxon>Bacillaceae</taxon>
        <taxon>Virgibacillus</taxon>
    </lineage>
</organism>
<proteinExistence type="predicted"/>
<reference evidence="2" key="1">
    <citation type="journal article" date="2019" name="Int. J. Syst. Evol. Microbiol.">
        <title>The Global Catalogue of Microorganisms (GCM) 10K type strain sequencing project: providing services to taxonomists for standard genome sequencing and annotation.</title>
        <authorList>
            <consortium name="The Broad Institute Genomics Platform"/>
            <consortium name="The Broad Institute Genome Sequencing Center for Infectious Disease"/>
            <person name="Wu L."/>
            <person name="Ma J."/>
        </authorList>
    </citation>
    <scope>NUCLEOTIDE SEQUENCE [LARGE SCALE GENOMIC DNA]</scope>
    <source>
        <strain evidence="2">KCTC 13193</strain>
    </source>
</reference>
<protein>
    <submittedName>
        <fullName evidence="1">DUF3006 domain-containing protein</fullName>
    </submittedName>
</protein>
<dbReference type="Proteomes" id="UP001595387">
    <property type="component" value="Unassembled WGS sequence"/>
</dbReference>
<dbReference type="RefSeq" id="WP_390303859.1">
    <property type="nucleotide sequence ID" value="NZ_JBHRRZ010000009.1"/>
</dbReference>
<evidence type="ECO:0000313" key="2">
    <source>
        <dbReference type="Proteomes" id="UP001595387"/>
    </source>
</evidence>
<gene>
    <name evidence="1" type="ORF">ACFODW_04935</name>
</gene>
<name>A0ABV7A444_9BACI</name>
<dbReference type="Pfam" id="PF11213">
    <property type="entry name" value="DUF3006"/>
    <property type="match status" value="1"/>
</dbReference>
<comment type="caution">
    <text evidence="1">The sequence shown here is derived from an EMBL/GenBank/DDBJ whole genome shotgun (WGS) entry which is preliminary data.</text>
</comment>
<keyword evidence="2" id="KW-1185">Reference proteome</keyword>
<evidence type="ECO:0000313" key="1">
    <source>
        <dbReference type="EMBL" id="MFC2947696.1"/>
    </source>
</evidence>
<sequence>MAIFTIDRIEGNKAVLLLRDDERQEKDVPLSRLPMGVKQGDMVQKTENGFILLEEETKAARQKAQDLLDKLKKRH</sequence>
<dbReference type="Gene3D" id="6.20.120.50">
    <property type="match status" value="1"/>
</dbReference>